<organism evidence="10 11">
    <name type="scientific">Staphylotrichum tortipilum</name>
    <dbReference type="NCBI Taxonomy" id="2831512"/>
    <lineage>
        <taxon>Eukaryota</taxon>
        <taxon>Fungi</taxon>
        <taxon>Dikarya</taxon>
        <taxon>Ascomycota</taxon>
        <taxon>Pezizomycotina</taxon>
        <taxon>Sordariomycetes</taxon>
        <taxon>Sordariomycetidae</taxon>
        <taxon>Sordariales</taxon>
        <taxon>Chaetomiaceae</taxon>
        <taxon>Staphylotrichum</taxon>
    </lineage>
</organism>
<feature type="non-terminal residue" evidence="10">
    <location>
        <position position="71"/>
    </location>
</feature>
<evidence type="ECO:0000313" key="11">
    <source>
        <dbReference type="Proteomes" id="UP001303889"/>
    </source>
</evidence>
<protein>
    <recommendedName>
        <fullName evidence="9">C2H2-type domain-containing protein</fullName>
    </recommendedName>
</protein>
<dbReference type="Proteomes" id="UP001303889">
    <property type="component" value="Unassembled WGS sequence"/>
</dbReference>
<keyword evidence="5" id="KW-0862">Zinc</keyword>
<dbReference type="PROSITE" id="PS00028">
    <property type="entry name" value="ZINC_FINGER_C2H2_1"/>
    <property type="match status" value="1"/>
</dbReference>
<feature type="region of interest" description="Disordered" evidence="8">
    <location>
        <begin position="1"/>
        <end position="31"/>
    </location>
</feature>
<accession>A0AAN6RQY0</accession>
<name>A0AAN6RQY0_9PEZI</name>
<evidence type="ECO:0000256" key="8">
    <source>
        <dbReference type="SAM" id="MobiDB-lite"/>
    </source>
</evidence>
<evidence type="ECO:0000256" key="6">
    <source>
        <dbReference type="ARBA" id="ARBA00023242"/>
    </source>
</evidence>
<dbReference type="GO" id="GO:0000978">
    <property type="term" value="F:RNA polymerase II cis-regulatory region sequence-specific DNA binding"/>
    <property type="evidence" value="ECO:0007669"/>
    <property type="project" value="InterPro"/>
</dbReference>
<evidence type="ECO:0000313" key="10">
    <source>
        <dbReference type="EMBL" id="KAK3898911.1"/>
    </source>
</evidence>
<evidence type="ECO:0000256" key="4">
    <source>
        <dbReference type="ARBA" id="ARBA00022771"/>
    </source>
</evidence>
<comment type="caution">
    <text evidence="10">The sequence shown here is derived from an EMBL/GenBank/DDBJ whole genome shotgun (WGS) entry which is preliminary data.</text>
</comment>
<dbReference type="GO" id="GO:0000981">
    <property type="term" value="F:DNA-binding transcription factor activity, RNA polymerase II-specific"/>
    <property type="evidence" value="ECO:0007669"/>
    <property type="project" value="InterPro"/>
</dbReference>
<reference evidence="10" key="1">
    <citation type="journal article" date="2023" name="Mol. Phylogenet. Evol.">
        <title>Genome-scale phylogeny and comparative genomics of the fungal order Sordariales.</title>
        <authorList>
            <person name="Hensen N."/>
            <person name="Bonometti L."/>
            <person name="Westerberg I."/>
            <person name="Brannstrom I.O."/>
            <person name="Guillou S."/>
            <person name="Cros-Aarteil S."/>
            <person name="Calhoun S."/>
            <person name="Haridas S."/>
            <person name="Kuo A."/>
            <person name="Mondo S."/>
            <person name="Pangilinan J."/>
            <person name="Riley R."/>
            <person name="LaButti K."/>
            <person name="Andreopoulos B."/>
            <person name="Lipzen A."/>
            <person name="Chen C."/>
            <person name="Yan M."/>
            <person name="Daum C."/>
            <person name="Ng V."/>
            <person name="Clum A."/>
            <person name="Steindorff A."/>
            <person name="Ohm R.A."/>
            <person name="Martin F."/>
            <person name="Silar P."/>
            <person name="Natvig D.O."/>
            <person name="Lalanne C."/>
            <person name="Gautier V."/>
            <person name="Ament-Velasquez S.L."/>
            <person name="Kruys A."/>
            <person name="Hutchinson M.I."/>
            <person name="Powell A.J."/>
            <person name="Barry K."/>
            <person name="Miller A.N."/>
            <person name="Grigoriev I.V."/>
            <person name="Debuchy R."/>
            <person name="Gladieux P."/>
            <person name="Hiltunen Thoren M."/>
            <person name="Johannesson H."/>
        </authorList>
    </citation>
    <scope>NUCLEOTIDE SEQUENCE</scope>
    <source>
        <strain evidence="10">CBS 103.79</strain>
    </source>
</reference>
<dbReference type="Gene3D" id="3.30.160.60">
    <property type="entry name" value="Classic Zinc Finger"/>
    <property type="match status" value="1"/>
</dbReference>
<evidence type="ECO:0000256" key="2">
    <source>
        <dbReference type="ARBA" id="ARBA00022723"/>
    </source>
</evidence>
<evidence type="ECO:0000259" key="9">
    <source>
        <dbReference type="PROSITE" id="PS50157"/>
    </source>
</evidence>
<evidence type="ECO:0000256" key="1">
    <source>
        <dbReference type="ARBA" id="ARBA00004123"/>
    </source>
</evidence>
<keyword evidence="4 7" id="KW-0863">Zinc-finger</keyword>
<evidence type="ECO:0000256" key="3">
    <source>
        <dbReference type="ARBA" id="ARBA00022737"/>
    </source>
</evidence>
<keyword evidence="3" id="KW-0677">Repeat</keyword>
<dbReference type="InterPro" id="IPR036236">
    <property type="entry name" value="Znf_C2H2_sf"/>
</dbReference>
<comment type="subcellular location">
    <subcellularLocation>
        <location evidence="1">Nucleus</location>
    </subcellularLocation>
</comment>
<dbReference type="PANTHER" id="PTHR40626:SF11">
    <property type="entry name" value="ZINC FINGER PROTEIN YPR022C"/>
    <property type="match status" value="1"/>
</dbReference>
<dbReference type="GO" id="GO:0000785">
    <property type="term" value="C:chromatin"/>
    <property type="evidence" value="ECO:0007669"/>
    <property type="project" value="TreeGrafter"/>
</dbReference>
<evidence type="ECO:0000256" key="7">
    <source>
        <dbReference type="PROSITE-ProRule" id="PRU00042"/>
    </source>
</evidence>
<sequence>METQEAPPPQDRASSSAAGPGPYKRASRKGAPRRFACEYPSCDKIYSRAEHLQRHRLNHVPKEIYRCDIAG</sequence>
<dbReference type="PROSITE" id="PS50157">
    <property type="entry name" value="ZINC_FINGER_C2H2_2"/>
    <property type="match status" value="1"/>
</dbReference>
<dbReference type="SUPFAM" id="SSF57667">
    <property type="entry name" value="beta-beta-alpha zinc fingers"/>
    <property type="match status" value="1"/>
</dbReference>
<evidence type="ECO:0000256" key="5">
    <source>
        <dbReference type="ARBA" id="ARBA00022833"/>
    </source>
</evidence>
<feature type="domain" description="C2H2-type" evidence="9">
    <location>
        <begin position="35"/>
        <end position="64"/>
    </location>
</feature>
<feature type="compositionally biased region" description="Pro residues" evidence="8">
    <location>
        <begin position="1"/>
        <end position="10"/>
    </location>
</feature>
<keyword evidence="2" id="KW-0479">Metal-binding</keyword>
<dbReference type="EMBL" id="MU855861">
    <property type="protein sequence ID" value="KAK3898911.1"/>
    <property type="molecule type" value="Genomic_DNA"/>
</dbReference>
<keyword evidence="6" id="KW-0539">Nucleus</keyword>
<reference evidence="10" key="2">
    <citation type="submission" date="2023-05" db="EMBL/GenBank/DDBJ databases">
        <authorList>
            <consortium name="Lawrence Berkeley National Laboratory"/>
            <person name="Steindorff A."/>
            <person name="Hensen N."/>
            <person name="Bonometti L."/>
            <person name="Westerberg I."/>
            <person name="Brannstrom I.O."/>
            <person name="Guillou S."/>
            <person name="Cros-Aarteil S."/>
            <person name="Calhoun S."/>
            <person name="Haridas S."/>
            <person name="Kuo A."/>
            <person name="Mondo S."/>
            <person name="Pangilinan J."/>
            <person name="Riley R."/>
            <person name="Labutti K."/>
            <person name="Andreopoulos B."/>
            <person name="Lipzen A."/>
            <person name="Chen C."/>
            <person name="Yanf M."/>
            <person name="Daum C."/>
            <person name="Ng V."/>
            <person name="Clum A."/>
            <person name="Ohm R."/>
            <person name="Martin F."/>
            <person name="Silar P."/>
            <person name="Natvig D."/>
            <person name="Lalanne C."/>
            <person name="Gautier V."/>
            <person name="Ament-Velasquez S.L."/>
            <person name="Kruys A."/>
            <person name="Hutchinson M.I."/>
            <person name="Powell A.J."/>
            <person name="Barry K."/>
            <person name="Miller A.N."/>
            <person name="Grigoriev I.V."/>
            <person name="Debuchy R."/>
            <person name="Gladieux P."/>
            <person name="Thoren M.H."/>
            <person name="Johannesson H."/>
        </authorList>
    </citation>
    <scope>NUCLEOTIDE SEQUENCE</scope>
    <source>
        <strain evidence="10">CBS 103.79</strain>
    </source>
</reference>
<proteinExistence type="predicted"/>
<dbReference type="PANTHER" id="PTHR40626">
    <property type="entry name" value="MIP31509P"/>
    <property type="match status" value="1"/>
</dbReference>
<dbReference type="GO" id="GO:0008270">
    <property type="term" value="F:zinc ion binding"/>
    <property type="evidence" value="ECO:0007669"/>
    <property type="project" value="UniProtKB-KW"/>
</dbReference>
<dbReference type="InterPro" id="IPR051059">
    <property type="entry name" value="VerF-like"/>
</dbReference>
<dbReference type="GO" id="GO:0005634">
    <property type="term" value="C:nucleus"/>
    <property type="evidence" value="ECO:0007669"/>
    <property type="project" value="UniProtKB-SubCell"/>
</dbReference>
<keyword evidence="11" id="KW-1185">Reference proteome</keyword>
<gene>
    <name evidence="10" type="ORF">C8A05DRAFT_37495</name>
</gene>
<dbReference type="AlphaFoldDB" id="A0AAN6RQY0"/>
<dbReference type="InterPro" id="IPR013087">
    <property type="entry name" value="Znf_C2H2_type"/>
</dbReference>